<organism evidence="2 3">
    <name type="scientific">Arthrobacter ginkgonis</name>
    <dbReference type="NCBI Taxonomy" id="1630594"/>
    <lineage>
        <taxon>Bacteria</taxon>
        <taxon>Bacillati</taxon>
        <taxon>Actinomycetota</taxon>
        <taxon>Actinomycetes</taxon>
        <taxon>Micrococcales</taxon>
        <taxon>Micrococcaceae</taxon>
        <taxon>Arthrobacter</taxon>
    </lineage>
</organism>
<reference evidence="3" key="1">
    <citation type="journal article" date="2019" name="Int. J. Syst. Evol. Microbiol.">
        <title>The Global Catalogue of Microorganisms (GCM) 10K type strain sequencing project: providing services to taxonomists for standard genome sequencing and annotation.</title>
        <authorList>
            <consortium name="The Broad Institute Genomics Platform"/>
            <consortium name="The Broad Institute Genome Sequencing Center for Infectious Disease"/>
            <person name="Wu L."/>
            <person name="Ma J."/>
        </authorList>
    </citation>
    <scope>NUCLEOTIDE SEQUENCE [LARGE SCALE GENOMIC DNA]</scope>
    <source>
        <strain evidence="3">JCM 30742</strain>
    </source>
</reference>
<comment type="caution">
    <text evidence="2">The sequence shown here is derived from an EMBL/GenBank/DDBJ whole genome shotgun (WGS) entry which is preliminary data.</text>
</comment>
<evidence type="ECO:0000256" key="1">
    <source>
        <dbReference type="SAM" id="MobiDB-lite"/>
    </source>
</evidence>
<protein>
    <submittedName>
        <fullName evidence="2">Uncharacterized protein</fullName>
    </submittedName>
</protein>
<feature type="compositionally biased region" description="Polar residues" evidence="1">
    <location>
        <begin position="66"/>
        <end position="75"/>
    </location>
</feature>
<sequence>MGEVILSIVPCLSSPAPWSRPRPREVRVRTVGFDVARGIAGLVEGSKGLQAGSIRPVRPGSRAGPTPTSHTGILQTGSLVLKAPEKVRVMKKAPASPQAGAFARLGPSLVWGRD</sequence>
<keyword evidence="3" id="KW-1185">Reference proteome</keyword>
<evidence type="ECO:0000313" key="2">
    <source>
        <dbReference type="EMBL" id="GAA3684648.1"/>
    </source>
</evidence>
<feature type="region of interest" description="Disordered" evidence="1">
    <location>
        <begin position="50"/>
        <end position="75"/>
    </location>
</feature>
<proteinExistence type="predicted"/>
<accession>A0ABP7C9V0</accession>
<gene>
    <name evidence="2" type="ORF">GCM10023081_22830</name>
</gene>
<name>A0ABP7C9V0_9MICC</name>
<dbReference type="Proteomes" id="UP001500752">
    <property type="component" value="Unassembled WGS sequence"/>
</dbReference>
<evidence type="ECO:0000313" key="3">
    <source>
        <dbReference type="Proteomes" id="UP001500752"/>
    </source>
</evidence>
<dbReference type="EMBL" id="BAABEO010000015">
    <property type="protein sequence ID" value="GAA3684648.1"/>
    <property type="molecule type" value="Genomic_DNA"/>
</dbReference>